<accession>A0A182ES75</accession>
<evidence type="ECO:0000313" key="2">
    <source>
        <dbReference type="Proteomes" id="UP000271087"/>
    </source>
</evidence>
<dbReference type="EMBL" id="UYRW01007034">
    <property type="protein sequence ID" value="VDM94721.1"/>
    <property type="molecule type" value="Genomic_DNA"/>
</dbReference>
<dbReference type="OrthoDB" id="5874032at2759"/>
<sequence length="66" mass="7503">MTTSAGVEPAIFGSVDRRVIHCATRTGPIPDDPFFANVLCWTLELHGELRGYMSRCRRTHRMVIKK</sequence>
<dbReference type="AlphaFoldDB" id="A0A182ES75"/>
<protein>
    <submittedName>
        <fullName evidence="3">UBC core domain-containing protein</fullName>
    </submittedName>
</protein>
<reference evidence="1 2" key="2">
    <citation type="submission" date="2018-08" db="EMBL/GenBank/DDBJ databases">
        <authorList>
            <person name="Laetsch R D."/>
            <person name="Stevens L."/>
            <person name="Kumar S."/>
            <person name="Blaxter L. M."/>
        </authorList>
    </citation>
    <scope>NUCLEOTIDE SEQUENCE [LARGE SCALE GENOMIC DNA]</scope>
</reference>
<evidence type="ECO:0000313" key="3">
    <source>
        <dbReference type="WBParaSite" id="nOo.2.0.1.t10994-RA"/>
    </source>
</evidence>
<proteinExistence type="predicted"/>
<reference evidence="3" key="1">
    <citation type="submission" date="2016-06" db="UniProtKB">
        <authorList>
            <consortium name="WormBaseParasite"/>
        </authorList>
    </citation>
    <scope>IDENTIFICATION</scope>
</reference>
<dbReference type="WBParaSite" id="nOo.2.0.1.t10994-RA">
    <property type="protein sequence ID" value="nOo.2.0.1.t10994-RA"/>
    <property type="gene ID" value="nOo.2.0.1.g10994"/>
</dbReference>
<keyword evidence="2" id="KW-1185">Reference proteome</keyword>
<organism evidence="3">
    <name type="scientific">Onchocerca ochengi</name>
    <name type="common">Filarial nematode worm</name>
    <dbReference type="NCBI Taxonomy" id="42157"/>
    <lineage>
        <taxon>Eukaryota</taxon>
        <taxon>Metazoa</taxon>
        <taxon>Ecdysozoa</taxon>
        <taxon>Nematoda</taxon>
        <taxon>Chromadorea</taxon>
        <taxon>Rhabditida</taxon>
        <taxon>Spirurina</taxon>
        <taxon>Spiruromorpha</taxon>
        <taxon>Filarioidea</taxon>
        <taxon>Onchocercidae</taxon>
        <taxon>Onchocerca</taxon>
    </lineage>
</organism>
<dbReference type="Proteomes" id="UP000271087">
    <property type="component" value="Unassembled WGS sequence"/>
</dbReference>
<gene>
    <name evidence="1" type="ORF">NOO_LOCUS10994</name>
</gene>
<evidence type="ECO:0000313" key="1">
    <source>
        <dbReference type="EMBL" id="VDM94721.1"/>
    </source>
</evidence>
<name>A0A182ES75_ONCOC</name>